<accession>A0ABU7XDX9</accession>
<protein>
    <submittedName>
        <fullName evidence="2">DUF2442 domain-containing protein</fullName>
    </submittedName>
</protein>
<gene>
    <name evidence="2" type="ORF">V3H18_03515</name>
</gene>
<evidence type="ECO:0000313" key="2">
    <source>
        <dbReference type="EMBL" id="MEF3365596.1"/>
    </source>
</evidence>
<dbReference type="InterPro" id="IPR018841">
    <property type="entry name" value="DUF2442"/>
</dbReference>
<dbReference type="Pfam" id="PF10387">
    <property type="entry name" value="DUF2442"/>
    <property type="match status" value="1"/>
</dbReference>
<keyword evidence="3" id="KW-1185">Reference proteome</keyword>
<evidence type="ECO:0000313" key="3">
    <source>
        <dbReference type="Proteomes" id="UP001350748"/>
    </source>
</evidence>
<feature type="compositionally biased region" description="Low complexity" evidence="1">
    <location>
        <begin position="107"/>
        <end position="121"/>
    </location>
</feature>
<name>A0ABU7XDX9_9HYPH</name>
<dbReference type="RefSeq" id="WP_332080506.1">
    <property type="nucleotide sequence ID" value="NZ_JAZHYN010000006.1"/>
</dbReference>
<proteinExistence type="predicted"/>
<reference evidence="2 3" key="1">
    <citation type="submission" date="2024-02" db="EMBL/GenBank/DDBJ databases">
        <authorList>
            <person name="Grouzdev D."/>
        </authorList>
    </citation>
    <scope>NUCLEOTIDE SEQUENCE [LARGE SCALE GENOMIC DNA]</scope>
    <source>
        <strain evidence="2 3">9N</strain>
    </source>
</reference>
<organism evidence="2 3">
    <name type="scientific">Methylocystis borbori</name>
    <dbReference type="NCBI Taxonomy" id="3118750"/>
    <lineage>
        <taxon>Bacteria</taxon>
        <taxon>Pseudomonadati</taxon>
        <taxon>Pseudomonadota</taxon>
        <taxon>Alphaproteobacteria</taxon>
        <taxon>Hyphomicrobiales</taxon>
        <taxon>Methylocystaceae</taxon>
        <taxon>Methylocystis</taxon>
    </lineage>
</organism>
<dbReference type="Proteomes" id="UP001350748">
    <property type="component" value="Unassembled WGS sequence"/>
</dbReference>
<dbReference type="EMBL" id="JAZHYN010000006">
    <property type="protein sequence ID" value="MEF3365596.1"/>
    <property type="molecule type" value="Genomic_DNA"/>
</dbReference>
<feature type="compositionally biased region" description="Basic and acidic residues" evidence="1">
    <location>
        <begin position="129"/>
        <end position="140"/>
    </location>
</feature>
<dbReference type="Gene3D" id="3.30.2020.40">
    <property type="entry name" value="Uncharacterised protein PF10387, DUF2442"/>
    <property type="match status" value="1"/>
</dbReference>
<evidence type="ECO:0000256" key="1">
    <source>
        <dbReference type="SAM" id="MobiDB-lite"/>
    </source>
</evidence>
<comment type="caution">
    <text evidence="2">The sequence shown here is derived from an EMBL/GenBank/DDBJ whole genome shotgun (WGS) entry which is preliminary data.</text>
</comment>
<feature type="region of interest" description="Disordered" evidence="1">
    <location>
        <begin position="107"/>
        <end position="140"/>
    </location>
</feature>
<sequence length="140" mass="14793">MGELTEAEIDAALRRGAQVQIIEPRADSARYDRANDRVIVELTNGCAFVFPARLAQGLEDAAPEQLEAVEILGAGAGLHWEALDVDLSVPGLLAGVFGTKSYLARCAGASRSPAKAAAARAKGGRPRKERNDKTAGKSHR</sequence>